<dbReference type="PANTHER" id="PTHR48109:SF4">
    <property type="entry name" value="DIHYDROOROTATE DEHYDROGENASE (QUINONE), MITOCHONDRIAL"/>
    <property type="match status" value="1"/>
</dbReference>
<keyword evidence="9" id="KW-0560">Oxidoreductase</keyword>
<dbReference type="GO" id="GO:0009220">
    <property type="term" value="P:pyrimidine ribonucleotide biosynthetic process"/>
    <property type="evidence" value="ECO:0007669"/>
    <property type="project" value="TreeGrafter"/>
</dbReference>
<evidence type="ECO:0000256" key="9">
    <source>
        <dbReference type="ARBA" id="ARBA00023002"/>
    </source>
</evidence>
<evidence type="ECO:0000313" key="14">
    <source>
        <dbReference type="EMBL" id="KAF9510449.1"/>
    </source>
</evidence>
<dbReference type="InterPro" id="IPR001295">
    <property type="entry name" value="Dihydroorotate_DH_CS"/>
</dbReference>
<dbReference type="OrthoDB" id="14784at2759"/>
<reference evidence="14" key="1">
    <citation type="journal article" date="2020" name="Nat. Commun.">
        <title>Large-scale genome sequencing of mycorrhizal fungi provides insights into the early evolution of symbiotic traits.</title>
        <authorList>
            <person name="Miyauchi S."/>
            <person name="Kiss E."/>
            <person name="Kuo A."/>
            <person name="Drula E."/>
            <person name="Kohler A."/>
            <person name="Sanchez-Garcia M."/>
            <person name="Morin E."/>
            <person name="Andreopoulos B."/>
            <person name="Barry K.W."/>
            <person name="Bonito G."/>
            <person name="Buee M."/>
            <person name="Carver A."/>
            <person name="Chen C."/>
            <person name="Cichocki N."/>
            <person name="Clum A."/>
            <person name="Culley D."/>
            <person name="Crous P.W."/>
            <person name="Fauchery L."/>
            <person name="Girlanda M."/>
            <person name="Hayes R.D."/>
            <person name="Keri Z."/>
            <person name="LaButti K."/>
            <person name="Lipzen A."/>
            <person name="Lombard V."/>
            <person name="Magnuson J."/>
            <person name="Maillard F."/>
            <person name="Murat C."/>
            <person name="Nolan M."/>
            <person name="Ohm R.A."/>
            <person name="Pangilinan J."/>
            <person name="Pereira M.F."/>
            <person name="Perotto S."/>
            <person name="Peter M."/>
            <person name="Pfister S."/>
            <person name="Riley R."/>
            <person name="Sitrit Y."/>
            <person name="Stielow J.B."/>
            <person name="Szollosi G."/>
            <person name="Zifcakova L."/>
            <person name="Stursova M."/>
            <person name="Spatafora J.W."/>
            <person name="Tedersoo L."/>
            <person name="Vaario L.M."/>
            <person name="Yamada A."/>
            <person name="Yan M."/>
            <person name="Wang P."/>
            <person name="Xu J."/>
            <person name="Bruns T."/>
            <person name="Baldrian P."/>
            <person name="Vilgalys R."/>
            <person name="Dunand C."/>
            <person name="Henrissat B."/>
            <person name="Grigoriev I.V."/>
            <person name="Hibbett D."/>
            <person name="Nagy L.G."/>
            <person name="Martin F.M."/>
        </authorList>
    </citation>
    <scope>NUCLEOTIDE SEQUENCE</scope>
    <source>
        <strain evidence="14">UP504</strain>
    </source>
</reference>
<evidence type="ECO:0000256" key="11">
    <source>
        <dbReference type="ARBA" id="ARBA00031623"/>
    </source>
</evidence>
<keyword evidence="7" id="KW-0285">Flavoprotein</keyword>
<keyword evidence="15" id="KW-1185">Reference proteome</keyword>
<evidence type="ECO:0000256" key="4">
    <source>
        <dbReference type="ARBA" id="ARBA00005359"/>
    </source>
</evidence>
<dbReference type="EC" id="1.3.5.2" evidence="5"/>
<dbReference type="InterPro" id="IPR050074">
    <property type="entry name" value="DHO_dehydrogenase"/>
</dbReference>
<dbReference type="Proteomes" id="UP000886523">
    <property type="component" value="Unassembled WGS sequence"/>
</dbReference>
<dbReference type="PANTHER" id="PTHR48109">
    <property type="entry name" value="DIHYDROOROTATE DEHYDROGENASE (QUINONE), MITOCHONDRIAL-RELATED"/>
    <property type="match status" value="1"/>
</dbReference>
<comment type="pathway">
    <text evidence="3">Pyrimidine metabolism; UMP biosynthesis via de novo pathway; orotate from (S)-dihydroorotate (quinone route): step 1/1.</text>
</comment>
<dbReference type="AlphaFoldDB" id="A0A9P6ARN4"/>
<comment type="catalytic activity">
    <reaction evidence="12">
        <text>(S)-dihydroorotate + a quinone = orotate + a quinol</text>
        <dbReference type="Rhea" id="RHEA:30187"/>
        <dbReference type="ChEBI" id="CHEBI:24646"/>
        <dbReference type="ChEBI" id="CHEBI:30839"/>
        <dbReference type="ChEBI" id="CHEBI:30864"/>
        <dbReference type="ChEBI" id="CHEBI:132124"/>
        <dbReference type="EC" id="1.3.5.2"/>
    </reaction>
</comment>
<evidence type="ECO:0000259" key="13">
    <source>
        <dbReference type="Pfam" id="PF01180"/>
    </source>
</evidence>
<dbReference type="EMBL" id="MU129016">
    <property type="protein sequence ID" value="KAF9510449.1"/>
    <property type="molecule type" value="Genomic_DNA"/>
</dbReference>
<dbReference type="SUPFAM" id="SSF51395">
    <property type="entry name" value="FMN-linked oxidoreductases"/>
    <property type="match status" value="1"/>
</dbReference>
<evidence type="ECO:0000313" key="15">
    <source>
        <dbReference type="Proteomes" id="UP000886523"/>
    </source>
</evidence>
<evidence type="ECO:0000256" key="1">
    <source>
        <dbReference type="ARBA" id="ARBA00001917"/>
    </source>
</evidence>
<organism evidence="14 15">
    <name type="scientific">Hydnum rufescens UP504</name>
    <dbReference type="NCBI Taxonomy" id="1448309"/>
    <lineage>
        <taxon>Eukaryota</taxon>
        <taxon>Fungi</taxon>
        <taxon>Dikarya</taxon>
        <taxon>Basidiomycota</taxon>
        <taxon>Agaricomycotina</taxon>
        <taxon>Agaricomycetes</taxon>
        <taxon>Cantharellales</taxon>
        <taxon>Hydnaceae</taxon>
        <taxon>Hydnum</taxon>
    </lineage>
</organism>
<evidence type="ECO:0000256" key="10">
    <source>
        <dbReference type="ARBA" id="ARBA00023136"/>
    </source>
</evidence>
<evidence type="ECO:0000256" key="7">
    <source>
        <dbReference type="ARBA" id="ARBA00022630"/>
    </source>
</evidence>
<evidence type="ECO:0000256" key="8">
    <source>
        <dbReference type="ARBA" id="ARBA00022643"/>
    </source>
</evidence>
<dbReference type="PROSITE" id="PS00911">
    <property type="entry name" value="DHODEHASE_1"/>
    <property type="match status" value="1"/>
</dbReference>
<evidence type="ECO:0000256" key="12">
    <source>
        <dbReference type="ARBA" id="ARBA00048639"/>
    </source>
</evidence>
<dbReference type="NCBIfam" id="TIGR01036">
    <property type="entry name" value="pyrD_sub2"/>
    <property type="match status" value="1"/>
</dbReference>
<comment type="caution">
    <text evidence="14">The sequence shown here is derived from an EMBL/GenBank/DDBJ whole genome shotgun (WGS) entry which is preliminary data.</text>
</comment>
<dbReference type="CDD" id="cd04738">
    <property type="entry name" value="DHOD_2_like"/>
    <property type="match status" value="1"/>
</dbReference>
<evidence type="ECO:0000256" key="5">
    <source>
        <dbReference type="ARBA" id="ARBA00012791"/>
    </source>
</evidence>
<accession>A0A9P6ARN4</accession>
<name>A0A9P6ARN4_9AGAM</name>
<dbReference type="InterPro" id="IPR005719">
    <property type="entry name" value="Dihydroorotate_DH_2"/>
</dbReference>
<evidence type="ECO:0000256" key="2">
    <source>
        <dbReference type="ARBA" id="ARBA00004370"/>
    </source>
</evidence>
<dbReference type="GO" id="GO:0006207">
    <property type="term" value="P:'de novo' pyrimidine nucleobase biosynthetic process"/>
    <property type="evidence" value="ECO:0007669"/>
    <property type="project" value="InterPro"/>
</dbReference>
<feature type="domain" description="Dihydroorotate dehydrogenase catalytic" evidence="13">
    <location>
        <begin position="110"/>
        <end position="418"/>
    </location>
</feature>
<evidence type="ECO:0000256" key="6">
    <source>
        <dbReference type="ARBA" id="ARBA00017599"/>
    </source>
</evidence>
<dbReference type="InterPro" id="IPR013785">
    <property type="entry name" value="Aldolase_TIM"/>
</dbReference>
<comment type="cofactor">
    <cofactor evidence="1">
        <name>FMN</name>
        <dbReference type="ChEBI" id="CHEBI:58210"/>
    </cofactor>
</comment>
<comment type="subcellular location">
    <subcellularLocation>
        <location evidence="2">Membrane</location>
    </subcellularLocation>
</comment>
<comment type="similarity">
    <text evidence="4">Belongs to the dihydroorotate dehydrogenase family. Type 2 subfamily.</text>
</comment>
<keyword evidence="8" id="KW-0288">FMN</keyword>
<proteinExistence type="inferred from homology"/>
<dbReference type="InterPro" id="IPR005720">
    <property type="entry name" value="Dihydroorotate_DH_cat"/>
</dbReference>
<dbReference type="GO" id="GO:0106430">
    <property type="term" value="F:dihydroorotate dehydrogenase (quinone) activity"/>
    <property type="evidence" value="ECO:0007669"/>
    <property type="project" value="UniProtKB-EC"/>
</dbReference>
<evidence type="ECO:0000256" key="3">
    <source>
        <dbReference type="ARBA" id="ARBA00005161"/>
    </source>
</evidence>
<dbReference type="GO" id="GO:0005743">
    <property type="term" value="C:mitochondrial inner membrane"/>
    <property type="evidence" value="ECO:0007669"/>
    <property type="project" value="TreeGrafter"/>
</dbReference>
<keyword evidence="10" id="KW-0472">Membrane</keyword>
<dbReference type="NCBIfam" id="NF003652">
    <property type="entry name" value="PRK05286.2-5"/>
    <property type="match status" value="1"/>
</dbReference>
<dbReference type="Pfam" id="PF01180">
    <property type="entry name" value="DHO_dh"/>
    <property type="match status" value="1"/>
</dbReference>
<protein>
    <recommendedName>
        <fullName evidence="6">Dihydroorotate dehydrogenase (quinone), mitochondrial</fullName>
        <ecNumber evidence="5">1.3.5.2</ecNumber>
    </recommendedName>
    <alternativeName>
        <fullName evidence="11">Dihydroorotate oxidase</fullName>
    </alternativeName>
</protein>
<sequence length="457" mass="49172">MQLRAHRLHLSSAVRTPARTPSRSIPIRHASSTSFYNSPGLRNTLGALALLASGAAVTAYYLDSRSAIHRYVIPPLLRVTLDAEQAHRFAVRTLASGLAPRDLGSDDEKLQIEIWGHRLPNPVSLAAGFDKDAEAIEGLFKLGFGWVEIGSVTPKAQPGNPSPRVFHLSEDLAMINRYGFPSVGFPLVVSRLRSFLSLRRDPSSPQLLSVNVGKNKSSPPESVTDYVEGVRTLGPLADVLVINVSSPNTPGLRGLQTRGLLVGLLTAARKERDAIQKREIGTQGFKWERPKLVVKIAPDLNEVELQDIADVVLETGIDGVIVSNTTIQRPPHLISGNAEEKGGLSGAPLLPLSLSALRTLRAYLPASVPIFGCGGISTGADALEFARSGASAVQLYTSFGYGGPGVPRRIKDEIVSELAKEGTTWEAVAIPGHLREEVLMKEGEKLRRAAEKLKAID</sequence>
<gene>
    <name evidence="14" type="ORF">BS47DRAFT_1373329</name>
</gene>
<dbReference type="Gene3D" id="3.20.20.70">
    <property type="entry name" value="Aldolase class I"/>
    <property type="match status" value="1"/>
</dbReference>